<protein>
    <submittedName>
        <fullName evidence="2">Uncharacterized protein</fullName>
    </submittedName>
</protein>
<evidence type="ECO:0000313" key="3">
    <source>
        <dbReference type="Proteomes" id="UP001205105"/>
    </source>
</evidence>
<name>A0AAD5H4C8_9CHLO</name>
<dbReference type="AlphaFoldDB" id="A0AAD5H4C8"/>
<evidence type="ECO:0000256" key="1">
    <source>
        <dbReference type="SAM" id="Phobius"/>
    </source>
</evidence>
<reference evidence="2" key="1">
    <citation type="submission" date="2020-11" db="EMBL/GenBank/DDBJ databases">
        <title>Chlorella ohadii genome sequencing and assembly.</title>
        <authorList>
            <person name="Murik O."/>
            <person name="Treves H."/>
            <person name="Kedem I."/>
            <person name="Shotland Y."/>
            <person name="Kaplan A."/>
        </authorList>
    </citation>
    <scope>NUCLEOTIDE SEQUENCE</scope>
    <source>
        <strain evidence="2">1</strain>
    </source>
</reference>
<accession>A0AAD5H4C8</accession>
<gene>
    <name evidence="2" type="ORF">COHA_002994</name>
</gene>
<keyword evidence="1" id="KW-0812">Transmembrane</keyword>
<dbReference type="Proteomes" id="UP001205105">
    <property type="component" value="Unassembled WGS sequence"/>
</dbReference>
<dbReference type="EMBL" id="JADXDR010000039">
    <property type="protein sequence ID" value="KAI7843396.1"/>
    <property type="molecule type" value="Genomic_DNA"/>
</dbReference>
<organism evidence="2 3">
    <name type="scientific">Chlorella ohadii</name>
    <dbReference type="NCBI Taxonomy" id="2649997"/>
    <lineage>
        <taxon>Eukaryota</taxon>
        <taxon>Viridiplantae</taxon>
        <taxon>Chlorophyta</taxon>
        <taxon>core chlorophytes</taxon>
        <taxon>Trebouxiophyceae</taxon>
        <taxon>Chlorellales</taxon>
        <taxon>Chlorellaceae</taxon>
        <taxon>Chlorella clade</taxon>
        <taxon>Chlorella</taxon>
    </lineage>
</organism>
<evidence type="ECO:0000313" key="2">
    <source>
        <dbReference type="EMBL" id="KAI7843396.1"/>
    </source>
</evidence>
<feature type="transmembrane region" description="Helical" evidence="1">
    <location>
        <begin position="193"/>
        <end position="212"/>
    </location>
</feature>
<sequence length="279" mass="29761">MRNLKDHARLFDNTYAALRGKLAIVGHIIDRGAPHVMLRGGVAASASLVDLKAPNWSLVPAARTKDMQDQVEAHGELVFLGSQPGSSVALGLRGRRTGFGQQQTSLVIPGVLEVPLRTAPAQARVTTELYSRVSAADATFEFALDVDTGYLGVSLASQEDGAQAQTAPQPLGTAFLAATAVEKPSFAGRVIRIYLHTMWGLLKQVVLAILALRTTVLLFSVCADPGLCWFLTLFGVLPIYIIAAAESAGWTDEEAAGMAIFGSVLKSIRNSMPPHPWSE</sequence>
<keyword evidence="1" id="KW-0472">Membrane</keyword>
<feature type="transmembrane region" description="Helical" evidence="1">
    <location>
        <begin position="218"/>
        <end position="243"/>
    </location>
</feature>
<proteinExistence type="predicted"/>
<comment type="caution">
    <text evidence="2">The sequence shown here is derived from an EMBL/GenBank/DDBJ whole genome shotgun (WGS) entry which is preliminary data.</text>
</comment>
<keyword evidence="1" id="KW-1133">Transmembrane helix</keyword>
<keyword evidence="3" id="KW-1185">Reference proteome</keyword>